<dbReference type="SUPFAM" id="SSF48619">
    <property type="entry name" value="Phospholipase A2, PLA2"/>
    <property type="match status" value="1"/>
</dbReference>
<proteinExistence type="predicted"/>
<evidence type="ECO:0000313" key="3">
    <source>
        <dbReference type="EMBL" id="PAD84733.1"/>
    </source>
</evidence>
<dbReference type="GO" id="GO:0050482">
    <property type="term" value="P:arachidonate secretion"/>
    <property type="evidence" value="ECO:0007669"/>
    <property type="project" value="InterPro"/>
</dbReference>
<evidence type="ECO:0000256" key="2">
    <source>
        <dbReference type="ARBA" id="ARBA00022525"/>
    </source>
</evidence>
<evidence type="ECO:0000256" key="1">
    <source>
        <dbReference type="ARBA" id="ARBA00004613"/>
    </source>
</evidence>
<gene>
    <name evidence="3" type="ORF">CHH57_03000</name>
</gene>
<comment type="subcellular location">
    <subcellularLocation>
        <location evidence="1">Secreted</location>
    </subcellularLocation>
</comment>
<dbReference type="PROSITE" id="PS00118">
    <property type="entry name" value="PA2_HIS"/>
    <property type="match status" value="1"/>
</dbReference>
<dbReference type="Proteomes" id="UP000216961">
    <property type="component" value="Unassembled WGS sequence"/>
</dbReference>
<dbReference type="InterPro" id="IPR036444">
    <property type="entry name" value="PLipase_A2_dom_sf"/>
</dbReference>
<dbReference type="GO" id="GO:0006644">
    <property type="term" value="P:phospholipid metabolic process"/>
    <property type="evidence" value="ECO:0007669"/>
    <property type="project" value="InterPro"/>
</dbReference>
<dbReference type="AlphaFoldDB" id="A0AA91TUW9"/>
<evidence type="ECO:0000313" key="4">
    <source>
        <dbReference type="Proteomes" id="UP000216961"/>
    </source>
</evidence>
<dbReference type="GO" id="GO:0005576">
    <property type="term" value="C:extracellular region"/>
    <property type="evidence" value="ECO:0007669"/>
    <property type="project" value="UniProtKB-SubCell"/>
</dbReference>
<keyword evidence="3" id="KW-0167">Capsid protein</keyword>
<reference evidence="3 4" key="1">
    <citation type="submission" date="2017-07" db="EMBL/GenBank/DDBJ databases">
        <title>Isolation and whole genome analysis of endospore-forming bacteria from heroin.</title>
        <authorList>
            <person name="Kalinowski J."/>
            <person name="Ahrens B."/>
            <person name="Al-Dilaimi A."/>
            <person name="Winkler A."/>
            <person name="Wibberg D."/>
            <person name="Schleenbecker U."/>
            <person name="Ruckert C."/>
            <person name="Wolfel R."/>
            <person name="Grass G."/>
        </authorList>
    </citation>
    <scope>NUCLEOTIDE SEQUENCE [LARGE SCALE GENOMIC DNA]</scope>
    <source>
        <strain evidence="3 4">7521-2</strain>
    </source>
</reference>
<dbReference type="GO" id="GO:0004623">
    <property type="term" value="F:phospholipase A2 activity"/>
    <property type="evidence" value="ECO:0007669"/>
    <property type="project" value="InterPro"/>
</dbReference>
<protein>
    <submittedName>
        <fullName evidence="3">Parvovirus coat protein VP1-like protein</fullName>
    </submittedName>
</protein>
<dbReference type="EMBL" id="NPBQ01000020">
    <property type="protein sequence ID" value="PAD84733.1"/>
    <property type="molecule type" value="Genomic_DNA"/>
</dbReference>
<keyword evidence="2" id="KW-0964">Secreted</keyword>
<dbReference type="Gene3D" id="1.20.90.10">
    <property type="entry name" value="Phospholipase A2 domain"/>
    <property type="match status" value="1"/>
</dbReference>
<dbReference type="InterPro" id="IPR033113">
    <property type="entry name" value="PLA2_histidine"/>
</dbReference>
<sequence>MPKKRRKRNPIKLCLPGGYRYCGPGCSGPGAPINYVDSCCRRHDQCVETYGSCRYCDEKLLHCVQSKSRERTQEGKTARLISDFMRFRLEINGGWRGRRL</sequence>
<organism evidence="3 4">
    <name type="scientific">Niallia circulans</name>
    <name type="common">Bacillus circulans</name>
    <dbReference type="NCBI Taxonomy" id="1397"/>
    <lineage>
        <taxon>Bacteria</taxon>
        <taxon>Bacillati</taxon>
        <taxon>Bacillota</taxon>
        <taxon>Bacilli</taxon>
        <taxon>Bacillales</taxon>
        <taxon>Bacillaceae</taxon>
        <taxon>Niallia</taxon>
    </lineage>
</organism>
<keyword evidence="3" id="KW-0946">Virion</keyword>
<comment type="caution">
    <text evidence="3">The sequence shown here is derived from an EMBL/GenBank/DDBJ whole genome shotgun (WGS) entry which is preliminary data.</text>
</comment>
<accession>A0AA91TUW9</accession>
<name>A0AA91TUW9_NIACI</name>
<dbReference type="RefSeq" id="WP_095328840.1">
    <property type="nucleotide sequence ID" value="NZ_CP026033.1"/>
</dbReference>